<feature type="region of interest" description="Disordered" evidence="1">
    <location>
        <begin position="1"/>
        <end position="27"/>
    </location>
</feature>
<organism evidence="2 3">
    <name type="scientific">Peribacillus simplex</name>
    <dbReference type="NCBI Taxonomy" id="1478"/>
    <lineage>
        <taxon>Bacteria</taxon>
        <taxon>Bacillati</taxon>
        <taxon>Bacillota</taxon>
        <taxon>Bacilli</taxon>
        <taxon>Bacillales</taxon>
        <taxon>Bacillaceae</taxon>
        <taxon>Peribacillus</taxon>
    </lineage>
</organism>
<evidence type="ECO:0000313" key="2">
    <source>
        <dbReference type="EMBL" id="KWW22370.1"/>
    </source>
</evidence>
<name>A0A109N2M3_9BACI</name>
<comment type="caution">
    <text evidence="2">The sequence shown here is derived from an EMBL/GenBank/DDBJ whole genome shotgun (WGS) entry which is preliminary data.</text>
</comment>
<sequence length="64" mass="7651">MSMQSNLPSRRLRVKKKDKDPALQPLRARNESLNLKKIEKEFVERFGFFTFRPPSCLQSKLNHY</sequence>
<dbReference type="EMBL" id="LNNH01000004">
    <property type="protein sequence ID" value="KWW22370.1"/>
    <property type="molecule type" value="Genomic_DNA"/>
</dbReference>
<evidence type="ECO:0000256" key="1">
    <source>
        <dbReference type="SAM" id="MobiDB-lite"/>
    </source>
</evidence>
<gene>
    <name evidence="2" type="ORF">AS888_12595</name>
</gene>
<accession>A0A109N2M3</accession>
<reference evidence="2 3" key="1">
    <citation type="submission" date="2015-11" db="EMBL/GenBank/DDBJ databases">
        <title>Genome Sequence of Bacillus simplex strain VanAntwerpen2.</title>
        <authorList>
            <person name="Couger M.B."/>
        </authorList>
    </citation>
    <scope>NUCLEOTIDE SEQUENCE [LARGE SCALE GENOMIC DNA]</scope>
    <source>
        <strain evidence="2 3">VanAntwerpen02</strain>
    </source>
</reference>
<dbReference type="AlphaFoldDB" id="A0A109N2M3"/>
<keyword evidence="3" id="KW-1185">Reference proteome</keyword>
<proteinExistence type="predicted"/>
<evidence type="ECO:0000313" key="3">
    <source>
        <dbReference type="Proteomes" id="UP000064189"/>
    </source>
</evidence>
<protein>
    <submittedName>
        <fullName evidence="2">Uncharacterized protein</fullName>
    </submittedName>
</protein>
<dbReference type="Proteomes" id="UP000064189">
    <property type="component" value="Unassembled WGS sequence"/>
</dbReference>